<gene>
    <name evidence="4" type="ORF">CFK39_02080</name>
</gene>
<dbReference type="GO" id="GO:0003825">
    <property type="term" value="F:alpha,alpha-trehalose-phosphate synthase (UDP-forming) activity"/>
    <property type="evidence" value="ECO:0007669"/>
    <property type="project" value="TreeGrafter"/>
</dbReference>
<dbReference type="PANTHER" id="PTHR10788">
    <property type="entry name" value="TREHALOSE-6-PHOSPHATE SYNTHASE"/>
    <property type="match status" value="1"/>
</dbReference>
<organism evidence="4 5">
    <name type="scientific">Brachybacterium avium</name>
    <dbReference type="NCBI Taxonomy" id="2017485"/>
    <lineage>
        <taxon>Bacteria</taxon>
        <taxon>Bacillati</taxon>
        <taxon>Actinomycetota</taxon>
        <taxon>Actinomycetes</taxon>
        <taxon>Micrococcales</taxon>
        <taxon>Dermabacteraceae</taxon>
        <taxon>Brachybacterium</taxon>
    </lineage>
</organism>
<comment type="similarity">
    <text evidence="2">Belongs to the glycosyltransferase 20 family.</text>
</comment>
<dbReference type="EMBL" id="CP022316">
    <property type="protein sequence ID" value="ASK64828.1"/>
    <property type="molecule type" value="Genomic_DNA"/>
</dbReference>
<evidence type="ECO:0000313" key="5">
    <source>
        <dbReference type="Proteomes" id="UP000198398"/>
    </source>
</evidence>
<dbReference type="Gene3D" id="3.30.70.1020">
    <property type="entry name" value="Trehalose-6-phosphate phosphatase related protein, domain 2"/>
    <property type="match status" value="1"/>
</dbReference>
<evidence type="ECO:0000313" key="4">
    <source>
        <dbReference type="EMBL" id="ASK64828.1"/>
    </source>
</evidence>
<dbReference type="InterPro" id="IPR001830">
    <property type="entry name" value="Glyco_trans_20"/>
</dbReference>
<dbReference type="InterPro" id="IPR036412">
    <property type="entry name" value="HAD-like_sf"/>
</dbReference>
<protein>
    <submittedName>
        <fullName evidence="4">Bifunctional alpha,alpha-trehalose-phosphate synthase (UDP-forming)/trehalose-phosphatase</fullName>
    </submittedName>
</protein>
<evidence type="ECO:0000256" key="1">
    <source>
        <dbReference type="ARBA" id="ARBA00006330"/>
    </source>
</evidence>
<dbReference type="GO" id="GO:0016791">
    <property type="term" value="F:phosphatase activity"/>
    <property type="evidence" value="ECO:0007669"/>
    <property type="project" value="UniProtKB-ARBA"/>
</dbReference>
<dbReference type="GO" id="GO:0005992">
    <property type="term" value="P:trehalose biosynthetic process"/>
    <property type="evidence" value="ECO:0007669"/>
    <property type="project" value="InterPro"/>
</dbReference>
<evidence type="ECO:0000256" key="3">
    <source>
        <dbReference type="SAM" id="MobiDB-lite"/>
    </source>
</evidence>
<dbReference type="SUPFAM" id="SSF56784">
    <property type="entry name" value="HAD-like"/>
    <property type="match status" value="1"/>
</dbReference>
<dbReference type="InterPro" id="IPR023214">
    <property type="entry name" value="HAD_sf"/>
</dbReference>
<proteinExistence type="inferred from homology"/>
<accession>A0A220U9M9</accession>
<dbReference type="Gene3D" id="3.40.50.1000">
    <property type="entry name" value="HAD superfamily/HAD-like"/>
    <property type="match status" value="1"/>
</dbReference>
<dbReference type="AlphaFoldDB" id="A0A220U9M9"/>
<evidence type="ECO:0000256" key="2">
    <source>
        <dbReference type="ARBA" id="ARBA00008799"/>
    </source>
</evidence>
<reference evidence="5" key="1">
    <citation type="submission" date="2017-07" db="EMBL/GenBank/DDBJ databases">
        <title>Brachybacterium sp. VR2415.</title>
        <authorList>
            <person name="Tak E.J."/>
            <person name="Bae J.-W."/>
        </authorList>
    </citation>
    <scope>NUCLEOTIDE SEQUENCE [LARGE SCALE GENOMIC DNA]</scope>
    <source>
        <strain evidence="5">VR2415</strain>
    </source>
</reference>
<dbReference type="Gene3D" id="3.40.50.2000">
    <property type="entry name" value="Glycogen Phosphorylase B"/>
    <property type="match status" value="2"/>
</dbReference>
<dbReference type="InterPro" id="IPR006379">
    <property type="entry name" value="HAD-SF_hydro_IIB"/>
</dbReference>
<dbReference type="NCBIfam" id="TIGR01484">
    <property type="entry name" value="HAD-SF-IIB"/>
    <property type="match status" value="1"/>
</dbReference>
<comment type="similarity">
    <text evidence="1">In the C-terminal section; belongs to the trehalose phosphatase family.</text>
</comment>
<dbReference type="InterPro" id="IPR003337">
    <property type="entry name" value="Trehalose_PPase"/>
</dbReference>
<dbReference type="KEGG" id="brv:CFK39_02080"/>
<sequence>MSREGVPLSTSSSVQDRPGEHELVVVANRLPVDSRTLPDGATEWVTSPGGLVTAMESVMRTIDSGAWVGWAGAPGEAPEPFDADGMSLYPVRLDQEDIERYYEGYSNATLWPLYHDVIVAPEFHRGWWDSYLTANRRFAAAAAPVAAPGGTIWVHDYQLQLVPRMIRDRRSDVRIGFFNHIPFPPVELFSQLPKRNSILRGLLGADLVGFQRESDSLNFLAAVRKLLGHHVDGMTISVPGIGAAPMREVQVQTFPISIDSSAVSALTEDPEIRERAAQLRRDLGDPEKIVLGADRLDYTKGIRHRLKAWGELLDDGSIDPHDTVIIQIATPSRERVESYRQLRDEVELTVGRINGEHAPLGRPAVSYQHHSFDRREMTALFMAADVVLVTALRDGMNLVAKEYVASRPDLHGVLVLSEFAGAADELRAAVLVNPHDIDELKAAILRSLAMPPEEQEEAMRSLRHQVMEHDVQFWAHQFLENLTASGSPEQEAAPVIRLTGDAPSDPVELDATLRDFTAVPRLLIASDFDGVLAPIVSDRDAVQPDHAALTALRRLSDLPGVAVALVSGRALADLDSHTEMPSSVVLVGSHGAEVGALPPWMQAEVLDKSALSMTPEAEEQLAAITTTLRRIARAHPGTEVETKPTAAVLHTRNAKGRGGINATESALEYATTLPEVTVTPGKEVVEFAVVHTSKGAAIDALSRASAADAWLYLGDDITDESVFAQLGSDDVGVKVGSGDTAAQLRIPDTEAARDLLRRLLELRAEQS</sequence>
<feature type="region of interest" description="Disordered" evidence="3">
    <location>
        <begin position="1"/>
        <end position="20"/>
    </location>
</feature>
<dbReference type="Pfam" id="PF00982">
    <property type="entry name" value="Glyco_transf_20"/>
    <property type="match status" value="1"/>
</dbReference>
<keyword evidence="5" id="KW-1185">Reference proteome</keyword>
<dbReference type="NCBIfam" id="NF011071">
    <property type="entry name" value="PRK14501.1"/>
    <property type="match status" value="1"/>
</dbReference>
<dbReference type="Pfam" id="PF02358">
    <property type="entry name" value="Trehalose_PPase"/>
    <property type="match status" value="1"/>
</dbReference>
<dbReference type="CDD" id="cd03788">
    <property type="entry name" value="GT20_TPS"/>
    <property type="match status" value="1"/>
</dbReference>
<dbReference type="PANTHER" id="PTHR10788:SF106">
    <property type="entry name" value="BCDNA.GH08860"/>
    <property type="match status" value="1"/>
</dbReference>
<dbReference type="Proteomes" id="UP000198398">
    <property type="component" value="Chromosome"/>
</dbReference>
<dbReference type="OrthoDB" id="9761633at2"/>
<dbReference type="SUPFAM" id="SSF53756">
    <property type="entry name" value="UDP-Glycosyltransferase/glycogen phosphorylase"/>
    <property type="match status" value="1"/>
</dbReference>
<dbReference type="NCBIfam" id="TIGR00685">
    <property type="entry name" value="T6PP"/>
    <property type="match status" value="1"/>
</dbReference>
<name>A0A220U9M9_9MICO</name>